<dbReference type="GeneID" id="72002211"/>
<evidence type="ECO:0000256" key="1">
    <source>
        <dbReference type="SAM" id="MobiDB-lite"/>
    </source>
</evidence>
<feature type="region of interest" description="Disordered" evidence="1">
    <location>
        <begin position="1"/>
        <end position="36"/>
    </location>
</feature>
<keyword evidence="2" id="KW-0812">Transmembrane</keyword>
<keyword evidence="2" id="KW-1133">Transmembrane helix</keyword>
<evidence type="ECO:0000256" key="2">
    <source>
        <dbReference type="SAM" id="Phobius"/>
    </source>
</evidence>
<dbReference type="Proteomes" id="UP000814176">
    <property type="component" value="Unassembled WGS sequence"/>
</dbReference>
<comment type="caution">
    <text evidence="3">The sequence shown here is derived from an EMBL/GenBank/DDBJ whole genome shotgun (WGS) entry which is preliminary data.</text>
</comment>
<feature type="transmembrane region" description="Helical" evidence="2">
    <location>
        <begin position="43"/>
        <end position="65"/>
    </location>
</feature>
<protein>
    <submittedName>
        <fullName evidence="3">Uncharacterized protein</fullName>
    </submittedName>
</protein>
<dbReference type="RefSeq" id="XP_047778510.1">
    <property type="nucleotide sequence ID" value="XM_047921479.1"/>
</dbReference>
<evidence type="ECO:0000313" key="4">
    <source>
        <dbReference type="Proteomes" id="UP000814176"/>
    </source>
</evidence>
<feature type="region of interest" description="Disordered" evidence="1">
    <location>
        <begin position="87"/>
        <end position="111"/>
    </location>
</feature>
<feature type="region of interest" description="Disordered" evidence="1">
    <location>
        <begin position="222"/>
        <end position="245"/>
    </location>
</feature>
<evidence type="ECO:0000313" key="3">
    <source>
        <dbReference type="EMBL" id="KAH9836225.1"/>
    </source>
</evidence>
<accession>A0ABQ8KFD4</accession>
<feature type="compositionally biased region" description="Low complexity" evidence="1">
    <location>
        <begin position="222"/>
        <end position="235"/>
    </location>
</feature>
<name>A0ABQ8KFD4_9APHY</name>
<organism evidence="3 4">
    <name type="scientific">Rhodofomes roseus</name>
    <dbReference type="NCBI Taxonomy" id="34475"/>
    <lineage>
        <taxon>Eukaryota</taxon>
        <taxon>Fungi</taxon>
        <taxon>Dikarya</taxon>
        <taxon>Basidiomycota</taxon>
        <taxon>Agaricomycotina</taxon>
        <taxon>Agaricomycetes</taxon>
        <taxon>Polyporales</taxon>
        <taxon>Rhodofomes</taxon>
    </lineage>
</organism>
<proteinExistence type="predicted"/>
<reference evidence="3 4" key="1">
    <citation type="journal article" date="2021" name="Environ. Microbiol.">
        <title>Gene family expansions and transcriptome signatures uncover fungal adaptations to wood decay.</title>
        <authorList>
            <person name="Hage H."/>
            <person name="Miyauchi S."/>
            <person name="Viragh M."/>
            <person name="Drula E."/>
            <person name="Min B."/>
            <person name="Chaduli D."/>
            <person name="Navarro D."/>
            <person name="Favel A."/>
            <person name="Norest M."/>
            <person name="Lesage-Meessen L."/>
            <person name="Balint B."/>
            <person name="Merenyi Z."/>
            <person name="de Eugenio L."/>
            <person name="Morin E."/>
            <person name="Martinez A.T."/>
            <person name="Baldrian P."/>
            <person name="Stursova M."/>
            <person name="Martinez M.J."/>
            <person name="Novotny C."/>
            <person name="Magnuson J.K."/>
            <person name="Spatafora J.W."/>
            <person name="Maurice S."/>
            <person name="Pangilinan J."/>
            <person name="Andreopoulos W."/>
            <person name="LaButti K."/>
            <person name="Hundley H."/>
            <person name="Na H."/>
            <person name="Kuo A."/>
            <person name="Barry K."/>
            <person name="Lipzen A."/>
            <person name="Henrissat B."/>
            <person name="Riley R."/>
            <person name="Ahrendt S."/>
            <person name="Nagy L.G."/>
            <person name="Grigoriev I.V."/>
            <person name="Martin F."/>
            <person name="Rosso M.N."/>
        </authorList>
    </citation>
    <scope>NUCLEOTIDE SEQUENCE [LARGE SCALE GENOMIC DNA]</scope>
    <source>
        <strain evidence="3 4">CIRM-BRFM 1785</strain>
    </source>
</reference>
<keyword evidence="2" id="KW-0472">Membrane</keyword>
<keyword evidence="4" id="KW-1185">Reference proteome</keyword>
<dbReference type="EMBL" id="JADCUA010000011">
    <property type="protein sequence ID" value="KAH9836225.1"/>
    <property type="molecule type" value="Genomic_DNA"/>
</dbReference>
<feature type="compositionally biased region" description="Low complexity" evidence="1">
    <location>
        <begin position="9"/>
        <end position="36"/>
    </location>
</feature>
<feature type="compositionally biased region" description="Basic and acidic residues" evidence="1">
    <location>
        <begin position="89"/>
        <end position="99"/>
    </location>
</feature>
<sequence length="245" mass="25779">MAVGPSAMSTTSTASTTTSTTSSSSTSSSSSSGSTSFSSNGTAALILAFLAIGLFVGGMLAMIGLRRRALGRAQRWMASDVPSPLWAHEFPDTDADGRSRPRRKKKDVGTPPTLYDIYAPVKSVDPASWQNILPLSAKTVSQSSPRPPVPESEDVAQGGHHRWHFDALGFFHWPPAPTAPPSPPALPEAKVAVAVVVAMPVPSDAEFLQLDYTLGLTQLTSNCSSSTSDTSKAVTLANSRSDHLR</sequence>
<gene>
    <name evidence="3" type="ORF">C8Q71DRAFT_72189</name>
</gene>